<dbReference type="EC" id="5.4.99.-" evidence="6"/>
<evidence type="ECO:0000256" key="7">
    <source>
        <dbReference type="SAM" id="MobiDB-lite"/>
    </source>
</evidence>
<evidence type="ECO:0000256" key="5">
    <source>
        <dbReference type="PROSITE-ProRule" id="PRU00182"/>
    </source>
</evidence>
<feature type="compositionally biased region" description="Polar residues" evidence="7">
    <location>
        <begin position="101"/>
        <end position="120"/>
    </location>
</feature>
<dbReference type="PANTHER" id="PTHR47683">
    <property type="entry name" value="PSEUDOURIDINE SYNTHASE FAMILY PROTEIN-RELATED"/>
    <property type="match status" value="1"/>
</dbReference>
<dbReference type="PANTHER" id="PTHR47683:SF2">
    <property type="entry name" value="RNA-BINDING S4 DOMAIN-CONTAINING PROTEIN"/>
    <property type="match status" value="1"/>
</dbReference>
<dbReference type="CDD" id="cd00165">
    <property type="entry name" value="S4"/>
    <property type="match status" value="1"/>
</dbReference>
<evidence type="ECO:0000256" key="4">
    <source>
        <dbReference type="ARBA" id="ARBA00023235"/>
    </source>
</evidence>
<keyword evidence="3 5" id="KW-0694">RNA-binding</keyword>
<dbReference type="InterPro" id="IPR042092">
    <property type="entry name" value="PsdUridine_s_RsuA/RluB/E/F_cat"/>
</dbReference>
<feature type="domain" description="RNA-binding S4" evidence="8">
    <location>
        <begin position="130"/>
        <end position="189"/>
    </location>
</feature>
<dbReference type="InterPro" id="IPR020103">
    <property type="entry name" value="PsdUridine_synth_cat_dom_sf"/>
</dbReference>
<organism evidence="9 10">
    <name type="scientific">Pedococcus cremeus</name>
    <dbReference type="NCBI Taxonomy" id="587636"/>
    <lineage>
        <taxon>Bacteria</taxon>
        <taxon>Bacillati</taxon>
        <taxon>Actinomycetota</taxon>
        <taxon>Actinomycetes</taxon>
        <taxon>Micrococcales</taxon>
        <taxon>Intrasporangiaceae</taxon>
        <taxon>Pedococcus</taxon>
    </lineage>
</organism>
<evidence type="ECO:0000256" key="3">
    <source>
        <dbReference type="ARBA" id="ARBA00022884"/>
    </source>
</evidence>
<dbReference type="Gene3D" id="3.10.290.10">
    <property type="entry name" value="RNA-binding S4 domain"/>
    <property type="match status" value="1"/>
</dbReference>
<dbReference type="InterPro" id="IPR002942">
    <property type="entry name" value="S4_RNA-bd"/>
</dbReference>
<dbReference type="CDD" id="cd02870">
    <property type="entry name" value="PseudoU_synth_RsuA_like"/>
    <property type="match status" value="1"/>
</dbReference>
<dbReference type="SUPFAM" id="SSF55174">
    <property type="entry name" value="Alpha-L RNA-binding motif"/>
    <property type="match status" value="1"/>
</dbReference>
<feature type="compositionally biased region" description="Low complexity" evidence="7">
    <location>
        <begin position="90"/>
        <end position="100"/>
    </location>
</feature>
<keyword evidence="4 6" id="KW-0413">Isomerase</keyword>
<name>A0A1H9TV12_9MICO</name>
<dbReference type="GO" id="GO:0120159">
    <property type="term" value="F:rRNA pseudouridine synthase activity"/>
    <property type="evidence" value="ECO:0007669"/>
    <property type="project" value="UniProtKB-ARBA"/>
</dbReference>
<dbReference type="GO" id="GO:0003723">
    <property type="term" value="F:RNA binding"/>
    <property type="evidence" value="ECO:0007669"/>
    <property type="project" value="UniProtKB-KW"/>
</dbReference>
<evidence type="ECO:0000313" key="10">
    <source>
        <dbReference type="Proteomes" id="UP000199019"/>
    </source>
</evidence>
<dbReference type="InterPro" id="IPR036986">
    <property type="entry name" value="S4_RNA-bd_sf"/>
</dbReference>
<feature type="region of interest" description="Disordered" evidence="7">
    <location>
        <begin position="1"/>
        <end position="125"/>
    </location>
</feature>
<comment type="catalytic activity">
    <reaction evidence="1">
        <text>a uridine in RNA = a pseudouridine in RNA</text>
        <dbReference type="Rhea" id="RHEA:48348"/>
        <dbReference type="Rhea" id="RHEA-COMP:12068"/>
        <dbReference type="Rhea" id="RHEA-COMP:12069"/>
        <dbReference type="ChEBI" id="CHEBI:65314"/>
        <dbReference type="ChEBI" id="CHEBI:65315"/>
    </reaction>
</comment>
<dbReference type="InterPro" id="IPR000748">
    <property type="entry name" value="PsdUridine_synth_RsuA/RluB/E/F"/>
</dbReference>
<dbReference type="GO" id="GO:0005829">
    <property type="term" value="C:cytosol"/>
    <property type="evidence" value="ECO:0007669"/>
    <property type="project" value="UniProtKB-ARBA"/>
</dbReference>
<accession>A0A1H9TV12</accession>
<dbReference type="SUPFAM" id="SSF55120">
    <property type="entry name" value="Pseudouridine synthase"/>
    <property type="match status" value="1"/>
</dbReference>
<comment type="similarity">
    <text evidence="2 6">Belongs to the pseudouridine synthase RsuA family.</text>
</comment>
<evidence type="ECO:0000259" key="8">
    <source>
        <dbReference type="SMART" id="SM00363"/>
    </source>
</evidence>
<dbReference type="Proteomes" id="UP000199019">
    <property type="component" value="Unassembled WGS sequence"/>
</dbReference>
<dbReference type="InterPro" id="IPR050343">
    <property type="entry name" value="RsuA_PseudoU_synthase"/>
</dbReference>
<evidence type="ECO:0000256" key="2">
    <source>
        <dbReference type="ARBA" id="ARBA00008348"/>
    </source>
</evidence>
<dbReference type="RefSeq" id="WP_091757243.1">
    <property type="nucleotide sequence ID" value="NZ_FOHB01000002.1"/>
</dbReference>
<dbReference type="AlphaFoldDB" id="A0A1H9TV12"/>
<feature type="compositionally biased region" description="Gly residues" evidence="7">
    <location>
        <begin position="8"/>
        <end position="89"/>
    </location>
</feature>
<dbReference type="FunFam" id="3.30.70.1560:FF:000001">
    <property type="entry name" value="Pseudouridine synthase"/>
    <property type="match status" value="1"/>
</dbReference>
<dbReference type="OrthoDB" id="9807213at2"/>
<dbReference type="NCBIfam" id="TIGR00093">
    <property type="entry name" value="pseudouridine synthase"/>
    <property type="match status" value="1"/>
</dbReference>
<dbReference type="Pfam" id="PF00849">
    <property type="entry name" value="PseudoU_synth_2"/>
    <property type="match status" value="1"/>
</dbReference>
<dbReference type="PROSITE" id="PS01149">
    <property type="entry name" value="PSI_RSU"/>
    <property type="match status" value="1"/>
</dbReference>
<reference evidence="10" key="1">
    <citation type="submission" date="2016-10" db="EMBL/GenBank/DDBJ databases">
        <authorList>
            <person name="Varghese N."/>
            <person name="Submissions S."/>
        </authorList>
    </citation>
    <scope>NUCLEOTIDE SEQUENCE [LARGE SCALE GENOMIC DNA]</scope>
    <source>
        <strain evidence="10">CGMCC 1.6963</strain>
    </source>
</reference>
<dbReference type="InterPro" id="IPR018496">
    <property type="entry name" value="PsdUridine_synth_RsuA/RluB_CS"/>
</dbReference>
<dbReference type="Gene3D" id="3.30.70.1560">
    <property type="entry name" value="Alpha-L RNA-binding motif"/>
    <property type="match status" value="1"/>
</dbReference>
<sequence length="366" mass="37457">MTPPQSRGGSGGGQGRGSGGAGRGGAGGAGRGGAGGGQGRGTGGSGRGAAGGSGRGAGGGSGRGGASGGAAGRGGASRGGAPAGRGGRPTTGRGRPQRAGSGTTKPSQPTRLPQRPQATPQVDVHDPEGVRLQKLLAAAGVGSRRVCENLITQGRVEVDGQVVTELGVRIRADQVVHVDGVRVQLDESRVYFAFNKPLGVVTTMSDELGRLNIGDYVGNREQRLFHVGRLDADTEGLLILTNDGDLAHRLQHPRYGVAKKYLAQIAGPVPRDMGKQLREGVELDDGPASVDSFKVVDSMPGKALVEIVLHEGRKHIVRRLLDAVGHPVLTLVRTEVGPIRLGDTKPGKMRPLNKEEVGQLYSAAGL</sequence>
<dbReference type="FunFam" id="3.10.290.10:FF:000003">
    <property type="entry name" value="Pseudouridine synthase"/>
    <property type="match status" value="1"/>
</dbReference>
<evidence type="ECO:0000313" key="9">
    <source>
        <dbReference type="EMBL" id="SES01075.1"/>
    </source>
</evidence>
<evidence type="ECO:0000256" key="1">
    <source>
        <dbReference type="ARBA" id="ARBA00000073"/>
    </source>
</evidence>
<dbReference type="InterPro" id="IPR006145">
    <property type="entry name" value="PsdUridine_synth_RsuA/RluA"/>
</dbReference>
<evidence type="ECO:0000256" key="6">
    <source>
        <dbReference type="RuleBase" id="RU003887"/>
    </source>
</evidence>
<dbReference type="PROSITE" id="PS50889">
    <property type="entry name" value="S4"/>
    <property type="match status" value="1"/>
</dbReference>
<keyword evidence="10" id="KW-1185">Reference proteome</keyword>
<proteinExistence type="inferred from homology"/>
<dbReference type="SMART" id="SM00363">
    <property type="entry name" value="S4"/>
    <property type="match status" value="1"/>
</dbReference>
<dbReference type="STRING" id="587636.SAMN05216199_1776"/>
<gene>
    <name evidence="9" type="ORF">SAMN05216199_1776</name>
</gene>
<dbReference type="InterPro" id="IPR020094">
    <property type="entry name" value="TruA/RsuA/RluB/E/F_N"/>
</dbReference>
<dbReference type="EMBL" id="FOHB01000002">
    <property type="protein sequence ID" value="SES01075.1"/>
    <property type="molecule type" value="Genomic_DNA"/>
</dbReference>
<dbReference type="GO" id="GO:0000455">
    <property type="term" value="P:enzyme-directed rRNA pseudouridine synthesis"/>
    <property type="evidence" value="ECO:0007669"/>
    <property type="project" value="UniProtKB-ARBA"/>
</dbReference>
<protein>
    <recommendedName>
        <fullName evidence="6">Pseudouridine synthase</fullName>
        <ecNumber evidence="6">5.4.99.-</ecNumber>
    </recommendedName>
</protein>
<dbReference type="Pfam" id="PF01479">
    <property type="entry name" value="S4"/>
    <property type="match status" value="1"/>
</dbReference>
<dbReference type="Gene3D" id="3.30.70.580">
    <property type="entry name" value="Pseudouridine synthase I, catalytic domain, N-terminal subdomain"/>
    <property type="match status" value="1"/>
</dbReference>